<protein>
    <submittedName>
        <fullName evidence="1">Uncharacterized protein</fullName>
    </submittedName>
</protein>
<evidence type="ECO:0000313" key="1">
    <source>
        <dbReference type="EMBL" id="KAJ6809692.1"/>
    </source>
</evidence>
<evidence type="ECO:0000313" key="2">
    <source>
        <dbReference type="Proteomes" id="UP001140949"/>
    </source>
</evidence>
<sequence>MEWQISATALRSCYGWDRFLWRVNSNFCTGCRLWIIFSDAFPVALLDSSMA</sequence>
<proteinExistence type="predicted"/>
<keyword evidence="2" id="KW-1185">Reference proteome</keyword>
<accession>A0AAX6EZW0</accession>
<gene>
    <name evidence="1" type="ORF">M6B38_162945</name>
</gene>
<comment type="caution">
    <text evidence="1">The sequence shown here is derived from an EMBL/GenBank/DDBJ whole genome shotgun (WGS) entry which is preliminary data.</text>
</comment>
<name>A0AAX6EZW0_IRIPA</name>
<reference evidence="1" key="2">
    <citation type="submission" date="2023-04" db="EMBL/GenBank/DDBJ databases">
        <authorList>
            <person name="Bruccoleri R.E."/>
            <person name="Oakeley E.J."/>
            <person name="Faust A.-M."/>
            <person name="Dessus-Babus S."/>
            <person name="Altorfer M."/>
            <person name="Burckhardt D."/>
            <person name="Oertli M."/>
            <person name="Naumann U."/>
            <person name="Petersen F."/>
            <person name="Wong J."/>
        </authorList>
    </citation>
    <scope>NUCLEOTIDE SEQUENCE</scope>
    <source>
        <strain evidence="1">GSM-AAB239-AS_SAM_17_03QT</strain>
        <tissue evidence="1">Leaf</tissue>
    </source>
</reference>
<reference evidence="1" key="1">
    <citation type="journal article" date="2023" name="GigaByte">
        <title>Genome assembly of the bearded iris, Iris pallida Lam.</title>
        <authorList>
            <person name="Bruccoleri R.E."/>
            <person name="Oakeley E.J."/>
            <person name="Faust A.M.E."/>
            <person name="Altorfer M."/>
            <person name="Dessus-Babus S."/>
            <person name="Burckhardt D."/>
            <person name="Oertli M."/>
            <person name="Naumann U."/>
            <person name="Petersen F."/>
            <person name="Wong J."/>
        </authorList>
    </citation>
    <scope>NUCLEOTIDE SEQUENCE</scope>
    <source>
        <strain evidence="1">GSM-AAB239-AS_SAM_17_03QT</strain>
    </source>
</reference>
<dbReference type="AlphaFoldDB" id="A0AAX6EZW0"/>
<dbReference type="Proteomes" id="UP001140949">
    <property type="component" value="Unassembled WGS sequence"/>
</dbReference>
<dbReference type="EMBL" id="JANAVB010033013">
    <property type="protein sequence ID" value="KAJ6809692.1"/>
    <property type="molecule type" value="Genomic_DNA"/>
</dbReference>
<organism evidence="1 2">
    <name type="scientific">Iris pallida</name>
    <name type="common">Sweet iris</name>
    <dbReference type="NCBI Taxonomy" id="29817"/>
    <lineage>
        <taxon>Eukaryota</taxon>
        <taxon>Viridiplantae</taxon>
        <taxon>Streptophyta</taxon>
        <taxon>Embryophyta</taxon>
        <taxon>Tracheophyta</taxon>
        <taxon>Spermatophyta</taxon>
        <taxon>Magnoliopsida</taxon>
        <taxon>Liliopsida</taxon>
        <taxon>Asparagales</taxon>
        <taxon>Iridaceae</taxon>
        <taxon>Iridoideae</taxon>
        <taxon>Irideae</taxon>
        <taxon>Iris</taxon>
    </lineage>
</organism>